<name>A0A9Q2RX77_9RHOB</name>
<dbReference type="RefSeq" id="WP_085627812.1">
    <property type="nucleotide sequence ID" value="NZ_JAFBWU010000005.1"/>
</dbReference>
<comment type="caution">
    <text evidence="2">The sequence shown here is derived from an EMBL/GenBank/DDBJ whole genome shotgun (WGS) entry which is preliminary data.</text>
</comment>
<dbReference type="GeneID" id="62639520"/>
<evidence type="ECO:0000313" key="5">
    <source>
        <dbReference type="Proteomes" id="UP000809440"/>
    </source>
</evidence>
<sequence length="120" mass="13109">MSNRFAIAIAAAVTFAVPQIALAELKRVENKSEFMSLVQGKTLSRPLVRLNVSPDGKITGRGATWDVTGSWDWKNGFFCRDLNWGGDELGYNCQAVLANGSEVRFIADQGAGQAADFRLR</sequence>
<dbReference type="Proteomes" id="UP000755667">
    <property type="component" value="Unassembled WGS sequence"/>
</dbReference>
<evidence type="ECO:0000256" key="1">
    <source>
        <dbReference type="SAM" id="SignalP"/>
    </source>
</evidence>
<organism evidence="2 4">
    <name type="scientific">Marivita cryptomonadis</name>
    <dbReference type="NCBI Taxonomy" id="505252"/>
    <lineage>
        <taxon>Bacteria</taxon>
        <taxon>Pseudomonadati</taxon>
        <taxon>Pseudomonadota</taxon>
        <taxon>Alphaproteobacteria</taxon>
        <taxon>Rhodobacterales</taxon>
        <taxon>Roseobacteraceae</taxon>
        <taxon>Marivita</taxon>
    </lineage>
</organism>
<reference evidence="2 5" key="1">
    <citation type="submission" date="2021-01" db="EMBL/GenBank/DDBJ databases">
        <title>Diatom-associated Roseobacters Show Island Model of Population Structure.</title>
        <authorList>
            <person name="Qu L."/>
            <person name="Feng X."/>
            <person name="Chen Y."/>
            <person name="Li L."/>
            <person name="Wang X."/>
            <person name="Hu Z."/>
            <person name="Wang H."/>
            <person name="Luo H."/>
        </authorList>
    </citation>
    <scope>NUCLEOTIDE SEQUENCE</scope>
    <source>
        <strain evidence="3 5">CC28-63</strain>
        <strain evidence="2">CC28-69</strain>
    </source>
</reference>
<evidence type="ECO:0000313" key="2">
    <source>
        <dbReference type="EMBL" id="MBM2412585.1"/>
    </source>
</evidence>
<feature type="signal peptide" evidence="1">
    <location>
        <begin position="1"/>
        <end position="23"/>
    </location>
</feature>
<dbReference type="Proteomes" id="UP000809440">
    <property type="component" value="Unassembled WGS sequence"/>
</dbReference>
<keyword evidence="5" id="KW-1185">Reference proteome</keyword>
<dbReference type="EMBL" id="JAFBXF010000005">
    <property type="protein sequence ID" value="MBM2417178.1"/>
    <property type="molecule type" value="Genomic_DNA"/>
</dbReference>
<dbReference type="AlphaFoldDB" id="A0A9Q2RX77"/>
<gene>
    <name evidence="2" type="ORF">JQX41_09755</name>
    <name evidence="3" type="ORF">JQX48_09380</name>
</gene>
<evidence type="ECO:0000313" key="3">
    <source>
        <dbReference type="EMBL" id="MBM2417178.1"/>
    </source>
</evidence>
<keyword evidence="1" id="KW-0732">Signal</keyword>
<accession>A0A9Q2RX77</accession>
<dbReference type="EMBL" id="JAFBXE010000005">
    <property type="protein sequence ID" value="MBM2412585.1"/>
    <property type="molecule type" value="Genomic_DNA"/>
</dbReference>
<dbReference type="OrthoDB" id="7874348at2"/>
<protein>
    <submittedName>
        <fullName evidence="2">Dihydrodipicolinate reductase</fullName>
    </submittedName>
</protein>
<feature type="chain" id="PRO_5040517640" evidence="1">
    <location>
        <begin position="24"/>
        <end position="120"/>
    </location>
</feature>
<evidence type="ECO:0000313" key="4">
    <source>
        <dbReference type="Proteomes" id="UP000755667"/>
    </source>
</evidence>
<proteinExistence type="predicted"/>